<feature type="signal peptide" evidence="1">
    <location>
        <begin position="1"/>
        <end position="24"/>
    </location>
</feature>
<dbReference type="Pfam" id="PF25788">
    <property type="entry name" value="Ig_Rha78A_N"/>
    <property type="match status" value="1"/>
</dbReference>
<evidence type="ECO:0000313" key="2">
    <source>
        <dbReference type="EMBL" id="UWX55538.1"/>
    </source>
</evidence>
<keyword evidence="3" id="KW-1185">Reference proteome</keyword>
<dbReference type="RefSeq" id="WP_260573499.1">
    <property type="nucleotide sequence ID" value="NZ_CP104205.1"/>
</dbReference>
<evidence type="ECO:0000256" key="1">
    <source>
        <dbReference type="SAM" id="SignalP"/>
    </source>
</evidence>
<dbReference type="PANTHER" id="PTHR33307">
    <property type="entry name" value="ALPHA-RHAMNOSIDASE (EUROFUNG)"/>
    <property type="match status" value="1"/>
</dbReference>
<dbReference type="EMBL" id="CP104205">
    <property type="protein sequence ID" value="UWX55538.1"/>
    <property type="molecule type" value="Genomic_DNA"/>
</dbReference>
<organism evidence="2 3">
    <name type="scientific">Maribacter litopenaei</name>
    <dbReference type="NCBI Taxonomy" id="2976127"/>
    <lineage>
        <taxon>Bacteria</taxon>
        <taxon>Pseudomonadati</taxon>
        <taxon>Bacteroidota</taxon>
        <taxon>Flavobacteriia</taxon>
        <taxon>Flavobacteriales</taxon>
        <taxon>Flavobacteriaceae</taxon>
        <taxon>Maribacter</taxon>
    </lineage>
</organism>
<gene>
    <name evidence="2" type="ORF">NYZ99_03290</name>
</gene>
<dbReference type="Gene3D" id="2.60.40.10">
    <property type="entry name" value="Immunoglobulins"/>
    <property type="match status" value="1"/>
</dbReference>
<dbReference type="Proteomes" id="UP001059209">
    <property type="component" value="Chromosome"/>
</dbReference>
<name>A0ABY5Y922_9FLAO</name>
<dbReference type="InterPro" id="IPR013783">
    <property type="entry name" value="Ig-like_fold"/>
</dbReference>
<feature type="chain" id="PRO_5045897163" evidence="1">
    <location>
        <begin position="25"/>
        <end position="116"/>
    </location>
</feature>
<proteinExistence type="predicted"/>
<keyword evidence="1" id="KW-0732">Signal</keyword>
<sequence>MRYNMLKRTLFPIVLLLTCVFTNAQTPTKELTVEYLPTPLGIDVEIPRFGWQMETKQNEIGQFQKGYQIQVRSEGGELVRDSRRVNSDSSLAIPYEGQKLQPRTEIYMEPLNMGSG</sequence>
<reference evidence="2" key="1">
    <citation type="submission" date="2022-09" db="EMBL/GenBank/DDBJ databases">
        <title>Maribacter litopenaei sp. nov., isolated from the intestinal tract of the Pacific White Shrimp, Litopenaeus vannamei.</title>
        <authorList>
            <person name="Kim S.Y."/>
            <person name="Hwang C.Y."/>
        </authorList>
    </citation>
    <scope>NUCLEOTIDE SEQUENCE</scope>
    <source>
        <strain evidence="2">HL-LV01</strain>
    </source>
</reference>
<accession>A0ABY5Y922</accession>
<evidence type="ECO:0000313" key="3">
    <source>
        <dbReference type="Proteomes" id="UP001059209"/>
    </source>
</evidence>
<protein>
    <submittedName>
        <fullName evidence="2">Uncharacterized protein</fullName>
    </submittedName>
</protein>
<dbReference type="InterPro" id="IPR016007">
    <property type="entry name" value="Alpha_rhamnosid"/>
</dbReference>